<feature type="region of interest" description="Disordered" evidence="1">
    <location>
        <begin position="1"/>
        <end position="54"/>
    </location>
</feature>
<evidence type="ECO:0008006" key="4">
    <source>
        <dbReference type="Google" id="ProtNLM"/>
    </source>
</evidence>
<dbReference type="AlphaFoldDB" id="A0A9D1Z5M0"/>
<evidence type="ECO:0000313" key="3">
    <source>
        <dbReference type="Proteomes" id="UP000886824"/>
    </source>
</evidence>
<sequence length="206" mass="22451">MSISNLQGVGMTPKQYQPVQQQQRTVSDSTASVRQDTFTRSPSTEAAQEVESYSRPARLTADQVEALQRQVEESMLALVEDMLGTQAQIARRADGSVDFDNLAQQLGIGTTPETAAQAISEDGMWGVDAVSTRLIDMAMSLTNGDPEQVETMREAIRKGFEAVGALDSLPQVCQDTYQETMKRLDYWKANGSMEGYGQSTAATPAE</sequence>
<organism evidence="2 3">
    <name type="scientific">Candidatus Intestinimonas merdavium</name>
    <dbReference type="NCBI Taxonomy" id="2838622"/>
    <lineage>
        <taxon>Bacteria</taxon>
        <taxon>Bacillati</taxon>
        <taxon>Bacillota</taxon>
        <taxon>Clostridia</taxon>
        <taxon>Eubacteriales</taxon>
        <taxon>Intestinimonas</taxon>
    </lineage>
</organism>
<comment type="caution">
    <text evidence="2">The sequence shown here is derived from an EMBL/GenBank/DDBJ whole genome shotgun (WGS) entry which is preliminary data.</text>
</comment>
<reference evidence="2" key="2">
    <citation type="submission" date="2021-04" db="EMBL/GenBank/DDBJ databases">
        <authorList>
            <person name="Gilroy R."/>
        </authorList>
    </citation>
    <scope>NUCLEOTIDE SEQUENCE</scope>
    <source>
        <strain evidence="2">CHK33-7979</strain>
    </source>
</reference>
<dbReference type="EMBL" id="DXCX01000071">
    <property type="protein sequence ID" value="HIY73675.1"/>
    <property type="molecule type" value="Genomic_DNA"/>
</dbReference>
<protein>
    <recommendedName>
        <fullName evidence="4">DUF5610 domain-containing protein</fullName>
    </recommendedName>
</protein>
<evidence type="ECO:0000256" key="1">
    <source>
        <dbReference type="SAM" id="MobiDB-lite"/>
    </source>
</evidence>
<proteinExistence type="predicted"/>
<gene>
    <name evidence="2" type="ORF">H9826_06860</name>
</gene>
<dbReference type="Proteomes" id="UP000886824">
    <property type="component" value="Unassembled WGS sequence"/>
</dbReference>
<accession>A0A9D1Z5M0</accession>
<evidence type="ECO:0000313" key="2">
    <source>
        <dbReference type="EMBL" id="HIY73675.1"/>
    </source>
</evidence>
<feature type="compositionally biased region" description="Polar residues" evidence="1">
    <location>
        <begin position="24"/>
        <end position="46"/>
    </location>
</feature>
<reference evidence="2" key="1">
    <citation type="journal article" date="2021" name="PeerJ">
        <title>Extensive microbial diversity within the chicken gut microbiome revealed by metagenomics and culture.</title>
        <authorList>
            <person name="Gilroy R."/>
            <person name="Ravi A."/>
            <person name="Getino M."/>
            <person name="Pursley I."/>
            <person name="Horton D.L."/>
            <person name="Alikhan N.F."/>
            <person name="Baker D."/>
            <person name="Gharbi K."/>
            <person name="Hall N."/>
            <person name="Watson M."/>
            <person name="Adriaenssens E.M."/>
            <person name="Foster-Nyarko E."/>
            <person name="Jarju S."/>
            <person name="Secka A."/>
            <person name="Antonio M."/>
            <person name="Oren A."/>
            <person name="Chaudhuri R.R."/>
            <person name="La Ragione R."/>
            <person name="Hildebrand F."/>
            <person name="Pallen M.J."/>
        </authorList>
    </citation>
    <scope>NUCLEOTIDE SEQUENCE</scope>
    <source>
        <strain evidence="2">CHK33-7979</strain>
    </source>
</reference>
<name>A0A9D1Z5M0_9FIRM</name>